<name>A0A286M314_GRABC</name>
<evidence type="ECO:0000313" key="2">
    <source>
        <dbReference type="Proteomes" id="UP000001963"/>
    </source>
</evidence>
<dbReference type="Proteomes" id="UP000001963">
    <property type="component" value="Chromosome"/>
</dbReference>
<sequence length="49" mass="5227">MPLGKIVSRAAGDDDACFAGPSRVFVPSSNCLRSRPQAIFFLCVSNVLL</sequence>
<dbReference type="AlphaFoldDB" id="A0A286M314"/>
<gene>
    <name evidence="1" type="ordered locus">GbCGDNIH1_5085</name>
</gene>
<protein>
    <submittedName>
        <fullName evidence="1">Uncharacterized protein</fullName>
    </submittedName>
</protein>
<accession>A0A286M314</accession>
<dbReference type="EMBL" id="CP000394">
    <property type="protein sequence ID" value="ASV62413.1"/>
    <property type="molecule type" value="Genomic_DNA"/>
</dbReference>
<proteinExistence type="predicted"/>
<reference evidence="1 2" key="1">
    <citation type="journal article" date="2007" name="J. Bacteriol.">
        <title>Genome sequence analysis of the emerging human pathogenic acetic acid bacterium Granulibacter bethesdensis.</title>
        <authorList>
            <person name="Greenberg D.E."/>
            <person name="Porcella S.F."/>
            <person name="Zelazny A.M."/>
            <person name="Virtaneva K."/>
            <person name="Sturdevant D.E."/>
            <person name="Kupko J.J.III."/>
            <person name="Barbian K.D."/>
            <person name="Babar A."/>
            <person name="Dorward D.W."/>
            <person name="Holland S.M."/>
        </authorList>
    </citation>
    <scope>NUCLEOTIDE SEQUENCE [LARGE SCALE GENOMIC DNA]</scope>
    <source>
        <strain evidence="2">ATCC BAA-1260 / CGDNIH1</strain>
    </source>
</reference>
<organism evidence="1 2">
    <name type="scientific">Granulibacter bethesdensis (strain ATCC BAA-1260 / CGDNIH1)</name>
    <dbReference type="NCBI Taxonomy" id="391165"/>
    <lineage>
        <taxon>Bacteria</taxon>
        <taxon>Pseudomonadati</taxon>
        <taxon>Pseudomonadota</taxon>
        <taxon>Alphaproteobacteria</taxon>
        <taxon>Acetobacterales</taxon>
        <taxon>Acetobacteraceae</taxon>
        <taxon>Granulibacter</taxon>
    </lineage>
</organism>
<dbReference type="KEGG" id="gbe:GbCGDNIH1_5085"/>
<evidence type="ECO:0000313" key="1">
    <source>
        <dbReference type="EMBL" id="ASV62413.1"/>
    </source>
</evidence>
<keyword evidence="2" id="KW-1185">Reference proteome</keyword>